<dbReference type="OrthoDB" id="342131at2759"/>
<dbReference type="InterPro" id="IPR052208">
    <property type="entry name" value="DmX-like/RAVE_component"/>
</dbReference>
<feature type="compositionally biased region" description="Low complexity" evidence="1">
    <location>
        <begin position="1296"/>
        <end position="1306"/>
    </location>
</feature>
<accession>A0A401G7V6</accession>
<dbReference type="PANTHER" id="PTHR13950">
    <property type="entry name" value="RABCONNECTIN-RELATED"/>
    <property type="match status" value="1"/>
</dbReference>
<reference evidence="3 4" key="1">
    <citation type="journal article" date="2018" name="Sci. Rep.">
        <title>Genome sequence of the cauliflower mushroom Sparassis crispa (Hanabiratake) and its association with beneficial usage.</title>
        <authorList>
            <person name="Kiyama R."/>
            <person name="Furutani Y."/>
            <person name="Kawaguchi K."/>
            <person name="Nakanishi T."/>
        </authorList>
    </citation>
    <scope>NUCLEOTIDE SEQUENCE [LARGE SCALE GENOMIC DNA]</scope>
</reference>
<dbReference type="InterPro" id="IPR015943">
    <property type="entry name" value="WD40/YVTN_repeat-like_dom_sf"/>
</dbReference>
<feature type="region of interest" description="Disordered" evidence="1">
    <location>
        <begin position="1296"/>
        <end position="1315"/>
    </location>
</feature>
<protein>
    <recommendedName>
        <fullName evidence="2">RAVE complex protein Rav1 C-terminal domain-containing protein</fullName>
    </recommendedName>
</protein>
<dbReference type="Gene3D" id="2.130.10.10">
    <property type="entry name" value="YVTN repeat-like/Quinoprotein amine dehydrogenase"/>
    <property type="match status" value="1"/>
</dbReference>
<dbReference type="EMBL" id="BFAD01000001">
    <property type="protein sequence ID" value="GBE78251.1"/>
    <property type="molecule type" value="Genomic_DNA"/>
</dbReference>
<dbReference type="Pfam" id="PF12234">
    <property type="entry name" value="Rav1p_C"/>
    <property type="match status" value="1"/>
</dbReference>
<dbReference type="Proteomes" id="UP000287166">
    <property type="component" value="Unassembled WGS sequence"/>
</dbReference>
<gene>
    <name evidence="3" type="ORF">SCP_0111340</name>
</gene>
<evidence type="ECO:0000313" key="3">
    <source>
        <dbReference type="EMBL" id="GBE78251.1"/>
    </source>
</evidence>
<keyword evidence="4" id="KW-1185">Reference proteome</keyword>
<dbReference type="SUPFAM" id="SSF50952">
    <property type="entry name" value="Soluble quinoprotein glucose dehydrogenase"/>
    <property type="match status" value="1"/>
</dbReference>
<dbReference type="InterPro" id="IPR022033">
    <property type="entry name" value="Rav1p_C"/>
</dbReference>
<dbReference type="SUPFAM" id="SSF50978">
    <property type="entry name" value="WD40 repeat-like"/>
    <property type="match status" value="1"/>
</dbReference>
<evidence type="ECO:0000259" key="2">
    <source>
        <dbReference type="Pfam" id="PF12234"/>
    </source>
</evidence>
<dbReference type="InterPro" id="IPR011041">
    <property type="entry name" value="Quinoprot_gluc/sorb_DH_b-prop"/>
</dbReference>
<name>A0A401G7V6_9APHY</name>
<dbReference type="GeneID" id="38775168"/>
<proteinExistence type="predicted"/>
<evidence type="ECO:0000256" key="1">
    <source>
        <dbReference type="SAM" id="MobiDB-lite"/>
    </source>
</evidence>
<evidence type="ECO:0000313" key="4">
    <source>
        <dbReference type="Proteomes" id="UP000287166"/>
    </source>
</evidence>
<dbReference type="PANTHER" id="PTHR13950:SF9">
    <property type="entry name" value="RABCONNECTIN-3A"/>
    <property type="match status" value="1"/>
</dbReference>
<dbReference type="FunCoup" id="A0A401G7V6">
    <property type="interactions" value="95"/>
</dbReference>
<dbReference type="RefSeq" id="XP_027609164.1">
    <property type="nucleotide sequence ID" value="XM_027753363.1"/>
</dbReference>
<dbReference type="InterPro" id="IPR036322">
    <property type="entry name" value="WD40_repeat_dom_sf"/>
</dbReference>
<organism evidence="3 4">
    <name type="scientific">Sparassis crispa</name>
    <dbReference type="NCBI Taxonomy" id="139825"/>
    <lineage>
        <taxon>Eukaryota</taxon>
        <taxon>Fungi</taxon>
        <taxon>Dikarya</taxon>
        <taxon>Basidiomycota</taxon>
        <taxon>Agaricomycotina</taxon>
        <taxon>Agaricomycetes</taxon>
        <taxon>Polyporales</taxon>
        <taxon>Sparassidaceae</taxon>
        <taxon>Sparassis</taxon>
    </lineage>
</organism>
<dbReference type="STRING" id="139825.A0A401G7V6"/>
<dbReference type="GO" id="GO:0043291">
    <property type="term" value="C:RAVE complex"/>
    <property type="evidence" value="ECO:0007669"/>
    <property type="project" value="TreeGrafter"/>
</dbReference>
<dbReference type="InParanoid" id="A0A401G7V6"/>
<sequence length="1361" mass="150732">MLELLQSYTGSPTTTLYSLALPREILLLYPSGDSVVILNARTLVFVRALAFWEAFPGTRHRKDPIQCLTIDPGMKLAVASMGSRVAAWSHSGVHSDAWRLHSTLLLPEDDPVTAIDCKSGLLAVGTRSSLSVYTLILENDLLTWSQKWKCFIATPACVRFSPSLMYIAASFLHNNIVRIYSTASGRQTQAIPHPRPLTDIVWRRPQATSRDDPILYTTTSDGTLRIFLPVLDVPQYMQLHAALDAASAFPFPTAPTTSSIFPLDRDAVSSALTEVLAGAQSESEDARSRRVREIAEEGWDLFLRVLADGSLVVQAVANINRRPPTLLKQFTLLRSPPGLLLGNRPPTQLFIIPAPSGGSTPTLTLVTAAPLASYTLSPLPFFDARADGLRLLARAVEEETGAQTLREIVRFVRTPEGEGVGVLWEDGSGRTWAVGTGGKEKGMSLVRRGIWKADAFGSADQLVVLDSGRSFVTYASSTNLLTLHTLDDAPATLTVPPLLSLFSLFSPGSNFALIGITPSHEVLLFTLVPLSLYSRRVLPLGINTSLKVILPVDPMAWSGPYARAASTEEHDVLLSVSVDGELAFWVPGEEVTGMVSVAAVNGVRNGKDKGNGWRCTGRVKTGRRGLSMAGCSSAKKSVLIVPGKDGQELTIWDSKESEFASGLEYREIFDSSDPIQDLDWTATPDAQSILAVGFAHRVEVLCQQRMTYFDETPAWGRCWTIDVGSMIPHPINDSIWLARGALLVGAGHFMALFGQPQPVLESSASEESLFEHVARYNGPLEDYHPQMVLQCLLWEKVELVKKIIVNLARNLESGKDVEEWRCVPFEEFFQKDEMARAESVHKQQYSLLFSVPETREVSDDDQFSRSLVKQLIERLEEQPLPHLTSNEHASLLVLIQATLEIQEQRRALDANGLRYLISTRSFVIQNRRLSLPNTPASNGNGALAGRIRPRARLRYRDMIWAFHSESQDLLLSTSVAACGGKMTWTDARALGVFIWMHSGEPMRAHMEVIARNQYMAGDNRDPTECSLFYFALGKGKLVHALWRQAAWHREQNVMLKFLNNDFTQPRWQTAALKNAFALLSKRRFEYAAAFFLLGGSLKDAVNVCIKNLSDFQLAVALARVVEQDDDGPIFQDILINTVVPLAFKEGNRWLASWAFWLLHRRDLAVRILVTPLQDIASVLDVRLTEIGDPHYDDPSLALLFSQLKFKTLQTAKGTSEISGRTEFNFVLQIARVFCRMGCHVLALDLVRTWSFHRPSTVVHDGRPLRRPPSPISTRFALEPALRRKSSIFIDMDVTTAPPTRRASPTPQVTNGLPAVGLPSTVSGEEMKEESDFIARKAGLGSLMKSAKQDVQVPEFSMDAFF</sequence>
<feature type="domain" description="RAVE complex protein Rav1 C-terminal" evidence="2">
    <location>
        <begin position="608"/>
        <end position="1245"/>
    </location>
</feature>
<dbReference type="GO" id="GO:0007035">
    <property type="term" value="P:vacuolar acidification"/>
    <property type="evidence" value="ECO:0007669"/>
    <property type="project" value="TreeGrafter"/>
</dbReference>
<comment type="caution">
    <text evidence="3">The sequence shown here is derived from an EMBL/GenBank/DDBJ whole genome shotgun (WGS) entry which is preliminary data.</text>
</comment>